<dbReference type="EMBL" id="DUGC01000002">
    <property type="protein sequence ID" value="HIH09052.1"/>
    <property type="molecule type" value="Genomic_DNA"/>
</dbReference>
<dbReference type="HAMAP" id="MF_00634">
    <property type="entry name" value="UPF0235"/>
    <property type="match status" value="1"/>
</dbReference>
<accession>A0A7J4IUE1</accession>
<dbReference type="Pfam" id="PF02594">
    <property type="entry name" value="DUF167"/>
    <property type="match status" value="1"/>
</dbReference>
<dbReference type="NCBIfam" id="TIGR00251">
    <property type="entry name" value="DUF167 family protein"/>
    <property type="match status" value="1"/>
</dbReference>
<dbReference type="Proteomes" id="UP000565078">
    <property type="component" value="Unassembled WGS sequence"/>
</dbReference>
<name>A0A7J4IUE1_9ARCH</name>
<evidence type="ECO:0000313" key="4">
    <source>
        <dbReference type="Proteomes" id="UP000565078"/>
    </source>
</evidence>
<sequence length="95" mass="10767">MVIDSQNAELDLEIIANSREFGIAGFNPWTNALRVKVKAKPLKGEANREILNGLAEIFGRKTEIIRGEKNRKKRILVKGISWPELKKLIQAIQKT</sequence>
<dbReference type="InterPro" id="IPR003746">
    <property type="entry name" value="DUF167"/>
</dbReference>
<proteinExistence type="inferred from homology"/>
<reference evidence="4" key="1">
    <citation type="journal article" date="2020" name="bioRxiv">
        <title>A rank-normalized archaeal taxonomy based on genome phylogeny resolves widespread incomplete and uneven classifications.</title>
        <authorList>
            <person name="Rinke C."/>
            <person name="Chuvochina M."/>
            <person name="Mussig A.J."/>
            <person name="Chaumeil P.-A."/>
            <person name="Waite D.W."/>
            <person name="Whitman W.B."/>
            <person name="Parks D.H."/>
            <person name="Hugenholtz P."/>
        </authorList>
    </citation>
    <scope>NUCLEOTIDE SEQUENCE [LARGE SCALE GENOMIC DNA]</scope>
</reference>
<dbReference type="SUPFAM" id="SSF69786">
    <property type="entry name" value="YggU-like"/>
    <property type="match status" value="1"/>
</dbReference>
<comment type="caution">
    <text evidence="3">The sequence shown here is derived from an EMBL/GenBank/DDBJ whole genome shotgun (WGS) entry which is preliminary data.</text>
</comment>
<dbReference type="AlphaFoldDB" id="A0A7J4IUE1"/>
<evidence type="ECO:0000256" key="1">
    <source>
        <dbReference type="ARBA" id="ARBA00010364"/>
    </source>
</evidence>
<organism evidence="3 4">
    <name type="scientific">Candidatus Iainarchaeum sp</name>
    <dbReference type="NCBI Taxonomy" id="3101447"/>
    <lineage>
        <taxon>Archaea</taxon>
        <taxon>Candidatus Iainarchaeota</taxon>
        <taxon>Candidatus Iainarchaeia</taxon>
        <taxon>Candidatus Iainarchaeales</taxon>
        <taxon>Candidatus Iainarchaeaceae</taxon>
        <taxon>Candidatus Iainarchaeum</taxon>
    </lineage>
</organism>
<gene>
    <name evidence="3" type="ORF">HA254_00105</name>
</gene>
<comment type="similarity">
    <text evidence="1 2">Belongs to the UPF0235 family.</text>
</comment>
<dbReference type="SMART" id="SM01152">
    <property type="entry name" value="DUF167"/>
    <property type="match status" value="1"/>
</dbReference>
<dbReference type="InterPro" id="IPR036591">
    <property type="entry name" value="YggU-like_sf"/>
</dbReference>
<evidence type="ECO:0000256" key="2">
    <source>
        <dbReference type="HAMAP-Rule" id="MF_00634"/>
    </source>
</evidence>
<protein>
    <recommendedName>
        <fullName evidence="2">UPF0235 protein HA254_00105</fullName>
    </recommendedName>
</protein>
<evidence type="ECO:0000313" key="3">
    <source>
        <dbReference type="EMBL" id="HIH09052.1"/>
    </source>
</evidence>
<dbReference type="Gene3D" id="3.30.1200.10">
    <property type="entry name" value="YggU-like"/>
    <property type="match status" value="1"/>
</dbReference>